<feature type="region of interest" description="Disordered" evidence="1">
    <location>
        <begin position="406"/>
        <end position="449"/>
    </location>
</feature>
<feature type="region of interest" description="Disordered" evidence="1">
    <location>
        <begin position="299"/>
        <end position="380"/>
    </location>
</feature>
<feature type="region of interest" description="Disordered" evidence="1">
    <location>
        <begin position="468"/>
        <end position="494"/>
    </location>
</feature>
<sequence length="519" mass="58386">MDPNTSILSAQAAPQAAEGTLVIIVCRAKHLPNRRKLDKQSPYVTLRLGTTAKKTPSHFRAGQTPDWTHEIRFDLTRERKPILKLDVLDETKNDPTPIGTCDIDCSVIFQQEKHQDGKYIHDMWYDLSLNGRRAGTIYLEMTFYPSAPVLPPKLYENGDYETSHMRGSGSSYSSGYGSAKDLPAPPRHPSQSRQPSVVDDIFVSADAKKKSLFRNLVGDVPDTSNGAEDDDVFVTPGTSPEKKSRFAKLTKLKSKFQSKDPIRTLWSAEERERHERGDRVTPIDIKEFDNLDELERDIQFNSPRSPQFAATADDSFDVPPSPPPHSEYSPVQPHSHTPSPHQTPPLKTSPLRKPPPETGVKAFKNLNLGSPATTSIPYSADTIGLDDEDGGLPTKVYFMDKQVKSLSHSSSPSAPEPVNKHEIDPKFYAPTPGEHFSRSRREEDKRTMDLRTRETGYLGDGQWDQKFSPSIFDRIPNDENLGFENKPHVPPKIPRGLTEQEYYVLDKENYLRDINGKRA</sequence>
<name>G3B2W6_CANTC</name>
<feature type="compositionally biased region" description="Polar residues" evidence="1">
    <location>
        <begin position="367"/>
        <end position="377"/>
    </location>
</feature>
<evidence type="ECO:0000313" key="3">
    <source>
        <dbReference type="EMBL" id="EGV64780.1"/>
    </source>
</evidence>
<dbReference type="SMART" id="SM00239">
    <property type="entry name" value="C2"/>
    <property type="match status" value="1"/>
</dbReference>
<dbReference type="Gene3D" id="2.60.40.150">
    <property type="entry name" value="C2 domain"/>
    <property type="match status" value="1"/>
</dbReference>
<organism evidence="4">
    <name type="scientific">Candida tenuis (strain ATCC 10573 / BCRC 21748 / CBS 615 / JCM 9827 / NBRC 10315 / NRRL Y-1498 / VKM Y-70)</name>
    <name type="common">Yeast</name>
    <name type="synonym">Yamadazyma tenuis</name>
    <dbReference type="NCBI Taxonomy" id="590646"/>
    <lineage>
        <taxon>Eukaryota</taxon>
        <taxon>Fungi</taxon>
        <taxon>Dikarya</taxon>
        <taxon>Ascomycota</taxon>
        <taxon>Saccharomycotina</taxon>
        <taxon>Pichiomycetes</taxon>
        <taxon>Debaryomycetaceae</taxon>
        <taxon>Yamadazyma</taxon>
    </lineage>
</organism>
<dbReference type="EMBL" id="GL996515">
    <property type="protein sequence ID" value="EGV64780.1"/>
    <property type="molecule type" value="Genomic_DNA"/>
</dbReference>
<dbReference type="Proteomes" id="UP000000707">
    <property type="component" value="Unassembled WGS sequence"/>
</dbReference>
<dbReference type="PANTHER" id="PTHR47052:SF3">
    <property type="entry name" value="INGRESSION PROTEIN 1"/>
    <property type="match status" value="1"/>
</dbReference>
<feature type="compositionally biased region" description="Low complexity" evidence="1">
    <location>
        <begin position="326"/>
        <end position="340"/>
    </location>
</feature>
<feature type="region of interest" description="Disordered" evidence="1">
    <location>
        <begin position="224"/>
        <end position="243"/>
    </location>
</feature>
<evidence type="ECO:0000256" key="1">
    <source>
        <dbReference type="SAM" id="MobiDB-lite"/>
    </source>
</evidence>
<feature type="compositionally biased region" description="Basic and acidic residues" evidence="1">
    <location>
        <begin position="435"/>
        <end position="449"/>
    </location>
</feature>
<feature type="domain" description="C2" evidence="2">
    <location>
        <begin position="2"/>
        <end position="119"/>
    </location>
</feature>
<dbReference type="CDD" id="cd08681">
    <property type="entry name" value="C2_fungal_Inn1p-like"/>
    <property type="match status" value="1"/>
</dbReference>
<dbReference type="eggNOG" id="ENOG502RDJ2">
    <property type="taxonomic scope" value="Eukaryota"/>
</dbReference>
<dbReference type="SUPFAM" id="SSF49562">
    <property type="entry name" value="C2 domain (Calcium/lipid-binding domain, CaLB)"/>
    <property type="match status" value="1"/>
</dbReference>
<evidence type="ECO:0000259" key="2">
    <source>
        <dbReference type="PROSITE" id="PS50004"/>
    </source>
</evidence>
<dbReference type="PROSITE" id="PS50004">
    <property type="entry name" value="C2"/>
    <property type="match status" value="1"/>
</dbReference>
<accession>G3B2W6</accession>
<dbReference type="InterPro" id="IPR035892">
    <property type="entry name" value="C2_domain_sf"/>
</dbReference>
<dbReference type="Pfam" id="PF00168">
    <property type="entry name" value="C2"/>
    <property type="match status" value="1"/>
</dbReference>
<protein>
    <recommendedName>
        <fullName evidence="2">C2 domain-containing protein</fullName>
    </recommendedName>
</protein>
<proteinExistence type="predicted"/>
<evidence type="ECO:0000313" key="4">
    <source>
        <dbReference type="Proteomes" id="UP000000707"/>
    </source>
</evidence>
<dbReference type="RefSeq" id="XP_006685586.1">
    <property type="nucleotide sequence ID" value="XM_006685523.1"/>
</dbReference>
<dbReference type="HOGENOM" id="CLU_505248_0_0_1"/>
<dbReference type="STRING" id="590646.G3B2W6"/>
<dbReference type="GeneID" id="18250247"/>
<dbReference type="KEGG" id="cten:18250247"/>
<dbReference type="OrthoDB" id="270970at2759"/>
<dbReference type="InterPro" id="IPR037791">
    <property type="entry name" value="C2_fungal_Inn1"/>
</dbReference>
<feature type="compositionally biased region" description="Low complexity" evidence="1">
    <location>
        <begin position="167"/>
        <end position="178"/>
    </location>
</feature>
<dbReference type="AlphaFoldDB" id="G3B2W6"/>
<feature type="region of interest" description="Disordered" evidence="1">
    <location>
        <begin position="161"/>
        <end position="197"/>
    </location>
</feature>
<reference evidence="3 4" key="1">
    <citation type="journal article" date="2011" name="Proc. Natl. Acad. Sci. U.S.A.">
        <title>Comparative genomics of xylose-fermenting fungi for enhanced biofuel production.</title>
        <authorList>
            <person name="Wohlbach D.J."/>
            <person name="Kuo A."/>
            <person name="Sato T.K."/>
            <person name="Potts K.M."/>
            <person name="Salamov A.A."/>
            <person name="LaButti K.M."/>
            <person name="Sun H."/>
            <person name="Clum A."/>
            <person name="Pangilinan J.L."/>
            <person name="Lindquist E.A."/>
            <person name="Lucas S."/>
            <person name="Lapidus A."/>
            <person name="Jin M."/>
            <person name="Gunawan C."/>
            <person name="Balan V."/>
            <person name="Dale B.E."/>
            <person name="Jeffries T.W."/>
            <person name="Zinkel R."/>
            <person name="Barry K.W."/>
            <person name="Grigoriev I.V."/>
            <person name="Gasch A.P."/>
        </authorList>
    </citation>
    <scope>NUCLEOTIDE SEQUENCE [LARGE SCALE GENOMIC DNA]</scope>
    <source>
        <strain evidence="4">ATCC 10573 / BCRC 21748 / CBS 615 / JCM 9827 / NBRC 10315 / NRRL Y-1498 / VKM Y-70</strain>
    </source>
</reference>
<dbReference type="PANTHER" id="PTHR47052">
    <property type="entry name" value="CONSERVED SERINE PROLINE-RICH PROTEIN (AFU_ORTHOLOGUE AFUA_2G01790)"/>
    <property type="match status" value="1"/>
</dbReference>
<dbReference type="InterPro" id="IPR052981">
    <property type="entry name" value="Ingression_C2_domain"/>
</dbReference>
<gene>
    <name evidence="3" type="ORF">CANTEDRAFT_93017</name>
</gene>
<keyword evidence="4" id="KW-1185">Reference proteome</keyword>
<dbReference type="InterPro" id="IPR000008">
    <property type="entry name" value="C2_dom"/>
</dbReference>